<evidence type="ECO:0000256" key="1">
    <source>
        <dbReference type="ARBA" id="ARBA00007613"/>
    </source>
</evidence>
<name>A0ABV8NRJ8_9BURK</name>
<accession>A0ABV8NRJ8</accession>
<reference evidence="4" key="1">
    <citation type="journal article" date="2019" name="Int. J. Syst. Evol. Microbiol.">
        <title>The Global Catalogue of Microorganisms (GCM) 10K type strain sequencing project: providing services to taxonomists for standard genome sequencing and annotation.</title>
        <authorList>
            <consortium name="The Broad Institute Genomics Platform"/>
            <consortium name="The Broad Institute Genome Sequencing Center for Infectious Disease"/>
            <person name="Wu L."/>
            <person name="Ma J."/>
        </authorList>
    </citation>
    <scope>NUCLEOTIDE SEQUENCE [LARGE SCALE GENOMIC DNA]</scope>
    <source>
        <strain evidence="4">LMG 24813</strain>
    </source>
</reference>
<dbReference type="PANTHER" id="PTHR30203:SF24">
    <property type="entry name" value="BLR4935 PROTEIN"/>
    <property type="match status" value="1"/>
</dbReference>
<sequence>MYLSVVSYFIRSPYGSGWLRCASLAGLCALLFLSGCASYQRQPLPGQTSSLSGSQLVRVRIDSSKMPLPELAGHRFDPSNGLDIDEIAMLAVADNPALKLARDDLRVARSQSFAAGLLPDPQLSFSNDFPGAASATSSAFSAGLSTDLMALLRRSTTKSVADADAAKIDLGLLWQEWQTVAQARQLFVKARFQSYILPLLKRQSDLAETRYAHMAQALRQGNLTGDALTAALLAQSDVQKQYSDAQRAALQTRHALNALLGLQPDVVLNLAGDGGQVAPDDKAIERSLADLPTRRPDLLALRAGYVAQDQKYRAAILDQFPSLSIGFVRARDTSSVYTSGFQISINLPIFNRNRGNIAIEKATRRRLRDEYQNRLDQAYAEVAQLRADTALLERRLSEAEAALPGIRAQAVAAARAYASHDLGMNAYVDAQSGEIAKRIEAATLRESIAEQWVGMQALLGGAIPDAFSSDVEIIHSHEH</sequence>
<dbReference type="EMBL" id="JBHSBV010000001">
    <property type="protein sequence ID" value="MFC4199625.1"/>
    <property type="molecule type" value="Genomic_DNA"/>
</dbReference>
<proteinExistence type="inferred from homology"/>
<dbReference type="InterPro" id="IPR010131">
    <property type="entry name" value="MdtP/NodT-like"/>
</dbReference>
<protein>
    <submittedName>
        <fullName evidence="3">TolC family protein</fullName>
    </submittedName>
</protein>
<feature type="coiled-coil region" evidence="2">
    <location>
        <begin position="368"/>
        <end position="402"/>
    </location>
</feature>
<comment type="caution">
    <text evidence="3">The sequence shown here is derived from an EMBL/GenBank/DDBJ whole genome shotgun (WGS) entry which is preliminary data.</text>
</comment>
<keyword evidence="2" id="KW-0175">Coiled coil</keyword>
<comment type="similarity">
    <text evidence="1">Belongs to the outer membrane factor (OMF) (TC 1.B.17) family.</text>
</comment>
<evidence type="ECO:0000313" key="3">
    <source>
        <dbReference type="EMBL" id="MFC4199625.1"/>
    </source>
</evidence>
<dbReference type="RefSeq" id="WP_343218672.1">
    <property type="nucleotide sequence ID" value="NZ_JAHTBN010000001.1"/>
</dbReference>
<dbReference type="Gene3D" id="1.20.1600.10">
    <property type="entry name" value="Outer membrane efflux proteins (OEP)"/>
    <property type="match status" value="1"/>
</dbReference>
<organism evidence="3 4">
    <name type="scientific">Candidimonas humi</name>
    <dbReference type="NCBI Taxonomy" id="683355"/>
    <lineage>
        <taxon>Bacteria</taxon>
        <taxon>Pseudomonadati</taxon>
        <taxon>Pseudomonadota</taxon>
        <taxon>Betaproteobacteria</taxon>
        <taxon>Burkholderiales</taxon>
        <taxon>Alcaligenaceae</taxon>
        <taxon>Candidimonas</taxon>
    </lineage>
</organism>
<dbReference type="Proteomes" id="UP001595848">
    <property type="component" value="Unassembled WGS sequence"/>
</dbReference>
<evidence type="ECO:0000256" key="2">
    <source>
        <dbReference type="SAM" id="Coils"/>
    </source>
</evidence>
<gene>
    <name evidence="3" type="ORF">ACFOY1_01545</name>
</gene>
<dbReference type="SUPFAM" id="SSF56954">
    <property type="entry name" value="Outer membrane efflux proteins (OEP)"/>
    <property type="match status" value="1"/>
</dbReference>
<keyword evidence="4" id="KW-1185">Reference proteome</keyword>
<dbReference type="PANTHER" id="PTHR30203">
    <property type="entry name" value="OUTER MEMBRANE CATION EFFLUX PROTEIN"/>
    <property type="match status" value="1"/>
</dbReference>
<dbReference type="Pfam" id="PF02321">
    <property type="entry name" value="OEP"/>
    <property type="match status" value="1"/>
</dbReference>
<dbReference type="InterPro" id="IPR003423">
    <property type="entry name" value="OMP_efflux"/>
</dbReference>
<evidence type="ECO:0000313" key="4">
    <source>
        <dbReference type="Proteomes" id="UP001595848"/>
    </source>
</evidence>